<keyword evidence="8 11" id="KW-0012">Acyltransferase</keyword>
<feature type="domain" description="Thiolase C-terminal" evidence="13">
    <location>
        <begin position="275"/>
        <end position="398"/>
    </location>
</feature>
<dbReference type="InterPro" id="IPR020617">
    <property type="entry name" value="Thiolase_C"/>
</dbReference>
<dbReference type="Pfam" id="PF00108">
    <property type="entry name" value="Thiolase_N"/>
    <property type="match status" value="1"/>
</dbReference>
<name>A0ABN0VRH4_9GAMM</name>
<proteinExistence type="inferred from homology"/>
<dbReference type="InterPro" id="IPR016039">
    <property type="entry name" value="Thiolase-like"/>
</dbReference>
<dbReference type="InterPro" id="IPR020616">
    <property type="entry name" value="Thiolase_N"/>
</dbReference>
<evidence type="ECO:0000256" key="5">
    <source>
        <dbReference type="ARBA" id="ARBA00016181"/>
    </source>
</evidence>
<dbReference type="PROSITE" id="PS00099">
    <property type="entry name" value="THIOLASE_3"/>
    <property type="match status" value="1"/>
</dbReference>
<evidence type="ECO:0000256" key="7">
    <source>
        <dbReference type="ARBA" id="ARBA00022797"/>
    </source>
</evidence>
<evidence type="ECO:0000256" key="4">
    <source>
        <dbReference type="ARBA" id="ARBA00012233"/>
    </source>
</evidence>
<dbReference type="NCBIfam" id="NF006551">
    <property type="entry name" value="PRK09050.1"/>
    <property type="match status" value="1"/>
</dbReference>
<evidence type="ECO:0000256" key="2">
    <source>
        <dbReference type="ARBA" id="ARBA00005071"/>
    </source>
</evidence>
<comment type="pathway">
    <text evidence="2">Aromatic compound metabolism; beta-ketoadipate pathway; acetyl-CoA and succinyl-CoA from 3-oxoadipate: step 2/2.</text>
</comment>
<protein>
    <recommendedName>
        <fullName evidence="5">Beta-ketoadipyl-CoA thiolase</fullName>
        <ecNumber evidence="4">2.3.1.174</ecNumber>
    </recommendedName>
    <alternativeName>
        <fullName evidence="9">3-oxoadipyl-CoA thiolase</fullName>
    </alternativeName>
</protein>
<evidence type="ECO:0000256" key="8">
    <source>
        <dbReference type="ARBA" id="ARBA00023315"/>
    </source>
</evidence>
<gene>
    <name evidence="14" type="primary">pcaF</name>
    <name evidence="14" type="ORF">GCM10009129_10890</name>
</gene>
<dbReference type="Pfam" id="PF02803">
    <property type="entry name" value="Thiolase_C"/>
    <property type="match status" value="1"/>
</dbReference>
<sequence length="402" mass="42758">MTAVYICHPKRSAVGRYGGALAAIRPDDLLAQVIKAVLDDAPDFDHSMIDDCFMGCANQSGEDNRNVARMSALLSGLSEQVPATTINRLCGSGLDAVGTAFRAIASGEMDLALAGGVESMSRAPFVMGKPEKAYDRSQTLQDTTMGWRFINPQLDAMYGTEAMPRTAENLAEHYHISRQDQDAFALWSQQKTAQAQKDGLLAAEITPISIPRRKQDPLIVDTDEHPRPDTDMAALEKLRPIYQDGTITAGNASGINDGAAAMLIASEAAVQKYNLTPIAKIEGMATAGVAPTHMGIGPVPATKKLLARLNLSLDDMDIIELNEAFAAQVLACSRELGLDDRDPRINPKGGSIALGHPLGASGARILISAVHELQRTNKTRALCTMCIGVGQGIALVVSRVGA</sequence>
<dbReference type="CDD" id="cd00751">
    <property type="entry name" value="thiolase"/>
    <property type="match status" value="1"/>
</dbReference>
<dbReference type="PANTHER" id="PTHR18919">
    <property type="entry name" value="ACETYL-COA C-ACYLTRANSFERASE"/>
    <property type="match status" value="1"/>
</dbReference>
<dbReference type="EC" id="2.3.1.174" evidence="4"/>
<evidence type="ECO:0000313" key="15">
    <source>
        <dbReference type="Proteomes" id="UP001501787"/>
    </source>
</evidence>
<dbReference type="PROSITE" id="PS00098">
    <property type="entry name" value="THIOLASE_1"/>
    <property type="match status" value="1"/>
</dbReference>
<dbReference type="RefSeq" id="WP_201503453.1">
    <property type="nucleotide sequence ID" value="NZ_BAAAFR010000001.1"/>
</dbReference>
<evidence type="ECO:0000256" key="1">
    <source>
        <dbReference type="ARBA" id="ARBA00003720"/>
    </source>
</evidence>
<reference evidence="14 15" key="1">
    <citation type="journal article" date="2019" name="Int. J. Syst. Evol. Microbiol.">
        <title>The Global Catalogue of Microorganisms (GCM) 10K type strain sequencing project: providing services to taxonomists for standard genome sequencing and annotation.</title>
        <authorList>
            <consortium name="The Broad Institute Genomics Platform"/>
            <consortium name="The Broad Institute Genome Sequencing Center for Infectious Disease"/>
            <person name="Wu L."/>
            <person name="Ma J."/>
        </authorList>
    </citation>
    <scope>NUCLEOTIDE SEQUENCE [LARGE SCALE GENOMIC DNA]</scope>
    <source>
        <strain evidence="14 15">JCM 16343</strain>
    </source>
</reference>
<evidence type="ECO:0000256" key="10">
    <source>
        <dbReference type="ARBA" id="ARBA00048527"/>
    </source>
</evidence>
<dbReference type="NCBIfam" id="TIGR01930">
    <property type="entry name" value="AcCoA-C-Actrans"/>
    <property type="match status" value="1"/>
</dbReference>
<dbReference type="EMBL" id="BAAAFR010000001">
    <property type="protein sequence ID" value="GAA0315450.1"/>
    <property type="molecule type" value="Genomic_DNA"/>
</dbReference>
<evidence type="ECO:0000256" key="11">
    <source>
        <dbReference type="RuleBase" id="RU003557"/>
    </source>
</evidence>
<dbReference type="InterPro" id="IPR020615">
    <property type="entry name" value="Thiolase_acyl_enz_int_AS"/>
</dbReference>
<dbReference type="PROSITE" id="PS00737">
    <property type="entry name" value="THIOLASE_2"/>
    <property type="match status" value="1"/>
</dbReference>
<dbReference type="NCBIfam" id="TIGR02430">
    <property type="entry name" value="pcaF"/>
    <property type="match status" value="1"/>
</dbReference>
<evidence type="ECO:0000256" key="6">
    <source>
        <dbReference type="ARBA" id="ARBA00022679"/>
    </source>
</evidence>
<dbReference type="SUPFAM" id="SSF53901">
    <property type="entry name" value="Thiolase-like"/>
    <property type="match status" value="2"/>
</dbReference>
<evidence type="ECO:0000259" key="12">
    <source>
        <dbReference type="Pfam" id="PF00108"/>
    </source>
</evidence>
<dbReference type="Gene3D" id="3.40.47.10">
    <property type="match status" value="1"/>
</dbReference>
<keyword evidence="15" id="KW-1185">Reference proteome</keyword>
<feature type="domain" description="Thiolase N-terminal" evidence="12">
    <location>
        <begin position="4"/>
        <end position="267"/>
    </location>
</feature>
<comment type="similarity">
    <text evidence="3 11">Belongs to the thiolase-like superfamily. Thiolase family.</text>
</comment>
<dbReference type="InterPro" id="IPR020610">
    <property type="entry name" value="Thiolase_AS"/>
</dbReference>
<dbReference type="InterPro" id="IPR012793">
    <property type="entry name" value="PcaF"/>
</dbReference>
<dbReference type="Proteomes" id="UP001501787">
    <property type="component" value="Unassembled WGS sequence"/>
</dbReference>
<organism evidence="14 15">
    <name type="scientific">Psychrobacter aestuarii</name>
    <dbReference type="NCBI Taxonomy" id="556327"/>
    <lineage>
        <taxon>Bacteria</taxon>
        <taxon>Pseudomonadati</taxon>
        <taxon>Pseudomonadota</taxon>
        <taxon>Gammaproteobacteria</taxon>
        <taxon>Moraxellales</taxon>
        <taxon>Moraxellaceae</taxon>
        <taxon>Psychrobacter</taxon>
    </lineage>
</organism>
<dbReference type="InterPro" id="IPR002155">
    <property type="entry name" value="Thiolase"/>
</dbReference>
<evidence type="ECO:0000256" key="9">
    <source>
        <dbReference type="ARBA" id="ARBA00041222"/>
    </source>
</evidence>
<dbReference type="PIRSF" id="PIRSF000429">
    <property type="entry name" value="Ac-CoA_Ac_transf"/>
    <property type="match status" value="1"/>
</dbReference>
<comment type="function">
    <text evidence="1">Catalyzes thiolytic cleavage of beta-ketoadipyl-CoA to succinyl-CoA and acetyl-CoA.</text>
</comment>
<dbReference type="InterPro" id="IPR020613">
    <property type="entry name" value="Thiolase_CS"/>
</dbReference>
<keyword evidence="7" id="KW-0058">Aromatic hydrocarbons catabolism</keyword>
<evidence type="ECO:0000313" key="14">
    <source>
        <dbReference type="EMBL" id="GAA0315450.1"/>
    </source>
</evidence>
<accession>A0ABN0VRH4</accession>
<comment type="caution">
    <text evidence="14">The sequence shown here is derived from an EMBL/GenBank/DDBJ whole genome shotgun (WGS) entry which is preliminary data.</text>
</comment>
<comment type="catalytic activity">
    <reaction evidence="10">
        <text>succinyl-CoA + acetyl-CoA = 3-oxoadipyl-CoA + CoA</text>
        <dbReference type="Rhea" id="RHEA:19481"/>
        <dbReference type="ChEBI" id="CHEBI:57287"/>
        <dbReference type="ChEBI" id="CHEBI:57288"/>
        <dbReference type="ChEBI" id="CHEBI:57292"/>
        <dbReference type="ChEBI" id="CHEBI:57348"/>
        <dbReference type="EC" id="2.3.1.174"/>
    </reaction>
</comment>
<evidence type="ECO:0000259" key="13">
    <source>
        <dbReference type="Pfam" id="PF02803"/>
    </source>
</evidence>
<dbReference type="PANTHER" id="PTHR18919:SF107">
    <property type="entry name" value="ACETYL-COA ACETYLTRANSFERASE, CYTOSOLIC"/>
    <property type="match status" value="1"/>
</dbReference>
<keyword evidence="6 11" id="KW-0808">Transferase</keyword>
<evidence type="ECO:0000256" key="3">
    <source>
        <dbReference type="ARBA" id="ARBA00010982"/>
    </source>
</evidence>